<name>A0A316WB85_9FLAO</name>
<dbReference type="InterPro" id="IPR027417">
    <property type="entry name" value="P-loop_NTPase"/>
</dbReference>
<gene>
    <name evidence="12" type="ORF">C1634_021535</name>
</gene>
<evidence type="ECO:0000259" key="11">
    <source>
        <dbReference type="Pfam" id="PF02463"/>
    </source>
</evidence>
<evidence type="ECO:0000256" key="2">
    <source>
        <dbReference type="ARBA" id="ARBA00009441"/>
    </source>
</evidence>
<dbReference type="GO" id="GO:0006310">
    <property type="term" value="P:DNA recombination"/>
    <property type="evidence" value="ECO:0007669"/>
    <property type="project" value="InterPro"/>
</dbReference>
<dbReference type="Proteomes" id="UP000236413">
    <property type="component" value="Unassembled WGS sequence"/>
</dbReference>
<dbReference type="AlphaFoldDB" id="A0A316WB85"/>
<dbReference type="PIRSF" id="PIRSF003128">
    <property type="entry name" value="RecN"/>
    <property type="match status" value="1"/>
</dbReference>
<evidence type="ECO:0000256" key="1">
    <source>
        <dbReference type="ARBA" id="ARBA00003618"/>
    </source>
</evidence>
<evidence type="ECO:0000256" key="10">
    <source>
        <dbReference type="SAM" id="Coils"/>
    </source>
</evidence>
<keyword evidence="5 9" id="KW-0227">DNA damage</keyword>
<keyword evidence="4" id="KW-0547">Nucleotide-binding</keyword>
<evidence type="ECO:0000313" key="13">
    <source>
        <dbReference type="Proteomes" id="UP000236413"/>
    </source>
</evidence>
<keyword evidence="7 9" id="KW-0234">DNA repair</keyword>
<dbReference type="Gene3D" id="3.40.50.300">
    <property type="entry name" value="P-loop containing nucleotide triphosphate hydrolases"/>
    <property type="match status" value="2"/>
</dbReference>
<dbReference type="GO" id="GO:0009432">
    <property type="term" value="P:SOS response"/>
    <property type="evidence" value="ECO:0007669"/>
    <property type="project" value="TreeGrafter"/>
</dbReference>
<dbReference type="EMBL" id="PPEG02000010">
    <property type="protein sequence ID" value="PWN58644.1"/>
    <property type="molecule type" value="Genomic_DNA"/>
</dbReference>
<reference evidence="12 13" key="1">
    <citation type="submission" date="2018-04" db="EMBL/GenBank/DDBJ databases">
        <title>Chryseobacterium oncorhynchi 701B-08T from rainbow trout, and Chryseobacterium viscerum 687B-08T from diseased fish.</title>
        <authorList>
            <person name="Jeong J.-J."/>
            <person name="Lee Y.J."/>
            <person name="Pathiraja D."/>
            <person name="Park B."/>
            <person name="Choi I.-G."/>
            <person name="Kim K.D."/>
        </authorList>
    </citation>
    <scope>NUCLEOTIDE SEQUENCE [LARGE SCALE GENOMIC DNA]</scope>
    <source>
        <strain evidence="12 13">687B-08</strain>
    </source>
</reference>
<dbReference type="PANTHER" id="PTHR11059">
    <property type="entry name" value="DNA REPAIR PROTEIN RECN"/>
    <property type="match status" value="1"/>
</dbReference>
<evidence type="ECO:0000256" key="5">
    <source>
        <dbReference type="ARBA" id="ARBA00022763"/>
    </source>
</evidence>
<organism evidence="12 13">
    <name type="scientific">Chryseobacterium viscerum</name>
    <dbReference type="NCBI Taxonomy" id="1037377"/>
    <lineage>
        <taxon>Bacteria</taxon>
        <taxon>Pseudomonadati</taxon>
        <taxon>Bacteroidota</taxon>
        <taxon>Flavobacteriia</taxon>
        <taxon>Flavobacteriales</taxon>
        <taxon>Weeksellaceae</taxon>
        <taxon>Chryseobacterium group</taxon>
        <taxon>Chryseobacterium</taxon>
    </lineage>
</organism>
<feature type="domain" description="RecF/RecN/SMC N-terminal" evidence="11">
    <location>
        <begin position="1"/>
        <end position="505"/>
    </location>
</feature>
<evidence type="ECO:0000256" key="6">
    <source>
        <dbReference type="ARBA" id="ARBA00022840"/>
    </source>
</evidence>
<keyword evidence="10" id="KW-0175">Coiled coil</keyword>
<dbReference type="GO" id="GO:0005524">
    <property type="term" value="F:ATP binding"/>
    <property type="evidence" value="ECO:0007669"/>
    <property type="project" value="UniProtKB-KW"/>
</dbReference>
<dbReference type="Pfam" id="PF02463">
    <property type="entry name" value="SMC_N"/>
    <property type="match status" value="1"/>
</dbReference>
<evidence type="ECO:0000256" key="3">
    <source>
        <dbReference type="ARBA" id="ARBA00021315"/>
    </source>
</evidence>
<evidence type="ECO:0000256" key="4">
    <source>
        <dbReference type="ARBA" id="ARBA00022741"/>
    </source>
</evidence>
<dbReference type="CDD" id="cd03241">
    <property type="entry name" value="ABC_RecN"/>
    <property type="match status" value="2"/>
</dbReference>
<feature type="coiled-coil region" evidence="10">
    <location>
        <begin position="334"/>
        <end position="368"/>
    </location>
</feature>
<accession>A0A316WB85</accession>
<dbReference type="RefSeq" id="WP_109739111.1">
    <property type="nucleotide sequence ID" value="NZ_PPEG02000010.1"/>
</dbReference>
<evidence type="ECO:0000256" key="7">
    <source>
        <dbReference type="ARBA" id="ARBA00023204"/>
    </source>
</evidence>
<comment type="function">
    <text evidence="1 9">May be involved in recombinational repair of damaged DNA.</text>
</comment>
<comment type="similarity">
    <text evidence="2 9">Belongs to the RecN family.</text>
</comment>
<dbReference type="InterPro" id="IPR003395">
    <property type="entry name" value="RecF/RecN/SMC_N"/>
</dbReference>
<dbReference type="SUPFAM" id="SSF52540">
    <property type="entry name" value="P-loop containing nucleoside triphosphate hydrolases"/>
    <property type="match status" value="1"/>
</dbReference>
<proteinExistence type="inferred from homology"/>
<evidence type="ECO:0000256" key="8">
    <source>
        <dbReference type="ARBA" id="ARBA00033408"/>
    </source>
</evidence>
<protein>
    <recommendedName>
        <fullName evidence="3 9">DNA repair protein RecN</fullName>
    </recommendedName>
    <alternativeName>
        <fullName evidence="8 9">Recombination protein N</fullName>
    </alternativeName>
</protein>
<dbReference type="InterPro" id="IPR004604">
    <property type="entry name" value="DNA_recomb/repair_RecN"/>
</dbReference>
<dbReference type="GO" id="GO:0006281">
    <property type="term" value="P:DNA repair"/>
    <property type="evidence" value="ECO:0007669"/>
    <property type="project" value="UniProtKB-KW"/>
</dbReference>
<comment type="caution">
    <text evidence="12">The sequence shown here is derived from an EMBL/GenBank/DDBJ whole genome shotgun (WGS) entry which is preliminary data.</text>
</comment>
<keyword evidence="6" id="KW-0067">ATP-binding</keyword>
<dbReference type="PANTHER" id="PTHR11059:SF0">
    <property type="entry name" value="DNA REPAIR PROTEIN RECN"/>
    <property type="match status" value="1"/>
</dbReference>
<dbReference type="GO" id="GO:0043590">
    <property type="term" value="C:bacterial nucleoid"/>
    <property type="evidence" value="ECO:0007669"/>
    <property type="project" value="TreeGrafter"/>
</dbReference>
<sequence length="549" mass="61764">MLSRIYIKNFALIDTLDVSLKNGLQVITGETGAGKSIILGALRLILGERADVKSIAKTEEKSVVETEFSLNNQFKKFFIENDLDYELQTIIRREILPSGKSRAFINDVPVTLDILKELSSQLIDIHSQFETSNLFTSEYQFKIIDGLSDNKKIIEDYQQTFSEFQTLKLLLKKLKTQLSESNKESDYKEFLLNELEELKLDDVDYEDVQNQLSIQENAGMISENVGQILSRFHQEEIGILSFFHEATHKLSKISEVSASFAELDERLETSFVELKDIISELEHTAERVEINPENLLYLTELNNKINALFLKHNVSDLNELIEIRNQLAGDQKGASELEAQIEETEGNISQKEKKLQNLAEKLSKNRTKNVPVFIKKAEGLLKKLGLEKAKVDIELQDADEFNQFGKENIQLLFQANSGFPLKPIQTAISGGERSRVMLAVKKIIAESDELPTLILDEIDTGVSGKVAEEIGNLMREMSEDMQLIVISHLAQVAAKGNDNYKVVKQDVSGRTQSTIIPLSDEEKLNEIAQLLSGSKITEAALAQAKELIG</sequence>
<evidence type="ECO:0000313" key="12">
    <source>
        <dbReference type="EMBL" id="PWN58644.1"/>
    </source>
</evidence>
<evidence type="ECO:0000256" key="9">
    <source>
        <dbReference type="PIRNR" id="PIRNR003128"/>
    </source>
</evidence>